<evidence type="ECO:0000256" key="2">
    <source>
        <dbReference type="ARBA" id="ARBA00022771"/>
    </source>
</evidence>
<proteinExistence type="predicted"/>
<gene>
    <name evidence="7" type="ORF">N8I84_05800</name>
</gene>
<reference evidence="7" key="1">
    <citation type="submission" date="2022-10" db="EMBL/GenBank/DDBJ databases">
        <authorList>
            <person name="Mo P."/>
        </authorList>
    </citation>
    <scope>NUCLEOTIDE SEQUENCE</scope>
    <source>
        <strain evidence="7">HUAS 13-4</strain>
    </source>
</reference>
<keyword evidence="3" id="KW-0862">Zinc</keyword>
<dbReference type="PROSITE" id="PS51128">
    <property type="entry name" value="ZF_DKSA_2"/>
    <property type="match status" value="1"/>
</dbReference>
<dbReference type="EMBL" id="CP106793">
    <property type="protein sequence ID" value="UXY18289.1"/>
    <property type="molecule type" value="Genomic_DNA"/>
</dbReference>
<feature type="coiled-coil region" evidence="5">
    <location>
        <begin position="8"/>
        <end position="42"/>
    </location>
</feature>
<feature type="zinc finger region" description="dksA C4-type" evidence="4">
    <location>
        <begin position="89"/>
        <end position="113"/>
    </location>
</feature>
<dbReference type="InterPro" id="IPR000962">
    <property type="entry name" value="Znf_DskA_TraR"/>
</dbReference>
<evidence type="ECO:0000256" key="5">
    <source>
        <dbReference type="SAM" id="Coils"/>
    </source>
</evidence>
<evidence type="ECO:0000256" key="1">
    <source>
        <dbReference type="ARBA" id="ARBA00022723"/>
    </source>
</evidence>
<accession>A0ABY6DV83</accession>
<evidence type="ECO:0000259" key="6">
    <source>
        <dbReference type="Pfam" id="PF01258"/>
    </source>
</evidence>
<dbReference type="Proteomes" id="UP001061298">
    <property type="component" value="Chromosome"/>
</dbReference>
<sequence length="122" mass="12810">MPTTELSTDDLRDIAERLTAEADALRVELAAAEAQMSALSADCDLDAGDASAKTAALESLRTDTERARTLLDRILTTLSRVGAPGFGRCTVCGGEIGRDRLLAVPHTDLCIDCARTGTDAGM</sequence>
<evidence type="ECO:0000256" key="4">
    <source>
        <dbReference type="PROSITE-ProRule" id="PRU00510"/>
    </source>
</evidence>
<feature type="domain" description="Zinc finger DksA/TraR C4-type" evidence="6">
    <location>
        <begin position="86"/>
        <end position="115"/>
    </location>
</feature>
<keyword evidence="8" id="KW-1185">Reference proteome</keyword>
<evidence type="ECO:0000313" key="8">
    <source>
        <dbReference type="Proteomes" id="UP001061298"/>
    </source>
</evidence>
<evidence type="ECO:0000256" key="3">
    <source>
        <dbReference type="ARBA" id="ARBA00022833"/>
    </source>
</evidence>
<dbReference type="Gene3D" id="1.20.120.910">
    <property type="entry name" value="DksA, coiled-coil domain"/>
    <property type="match status" value="1"/>
</dbReference>
<evidence type="ECO:0000313" key="7">
    <source>
        <dbReference type="EMBL" id="UXY18289.1"/>
    </source>
</evidence>
<dbReference type="RefSeq" id="WP_263228541.1">
    <property type="nucleotide sequence ID" value="NZ_CP106793.1"/>
</dbReference>
<name>A0ABY6DV83_9ACTN</name>
<dbReference type="SUPFAM" id="SSF57716">
    <property type="entry name" value="Glucocorticoid receptor-like (DNA-binding domain)"/>
    <property type="match status" value="1"/>
</dbReference>
<keyword evidence="1" id="KW-0479">Metal-binding</keyword>
<keyword evidence="2" id="KW-0863">Zinc-finger</keyword>
<dbReference type="PANTHER" id="PTHR33823">
    <property type="entry name" value="RNA POLYMERASE-BINDING TRANSCRIPTION FACTOR DKSA-RELATED"/>
    <property type="match status" value="1"/>
</dbReference>
<protein>
    <submittedName>
        <fullName evidence="7">TraR/DksA C4-type zinc finger protein</fullName>
    </submittedName>
</protein>
<dbReference type="PANTHER" id="PTHR33823:SF2">
    <property type="entry name" value="RNA POLYMERASE-BINDING TRANSCRIPTION FACTOR DKSA"/>
    <property type="match status" value="1"/>
</dbReference>
<organism evidence="7 8">
    <name type="scientific">Streptomyces cynarae</name>
    <dbReference type="NCBI Taxonomy" id="2981134"/>
    <lineage>
        <taxon>Bacteria</taxon>
        <taxon>Bacillati</taxon>
        <taxon>Actinomycetota</taxon>
        <taxon>Actinomycetes</taxon>
        <taxon>Kitasatosporales</taxon>
        <taxon>Streptomycetaceae</taxon>
        <taxon>Streptomyces</taxon>
    </lineage>
</organism>
<keyword evidence="5" id="KW-0175">Coiled coil</keyword>
<dbReference type="Pfam" id="PF01258">
    <property type="entry name" value="zf-dskA_traR"/>
    <property type="match status" value="1"/>
</dbReference>